<dbReference type="SMART" id="SM00471">
    <property type="entry name" value="HDc"/>
    <property type="match status" value="1"/>
</dbReference>
<dbReference type="Gene3D" id="1.10.3210.10">
    <property type="entry name" value="Hypothetical protein af1432"/>
    <property type="match status" value="1"/>
</dbReference>
<dbReference type="GO" id="GO:0005886">
    <property type="term" value="C:plasma membrane"/>
    <property type="evidence" value="ECO:0007669"/>
    <property type="project" value="UniProtKB-SubCell"/>
</dbReference>
<dbReference type="EMBL" id="JFDP01000072">
    <property type="protein sequence ID" value="KEZ22468.1"/>
    <property type="molecule type" value="Genomic_DNA"/>
</dbReference>
<dbReference type="Proteomes" id="UP000028537">
    <property type="component" value="Unassembled WGS sequence"/>
</dbReference>
<evidence type="ECO:0000259" key="7">
    <source>
        <dbReference type="PROSITE" id="PS51831"/>
    </source>
</evidence>
<gene>
    <name evidence="8" type="primary">ymdA</name>
    <name evidence="5" type="synonym">rny</name>
    <name evidence="8" type="ORF">UDIV_5970</name>
</gene>
<dbReference type="EC" id="3.1.-.-" evidence="5"/>
<evidence type="ECO:0000256" key="2">
    <source>
        <dbReference type="ARBA" id="ARBA00022759"/>
    </source>
</evidence>
<comment type="similarity">
    <text evidence="5">Belongs to the RNase Y family.</text>
</comment>
<dbReference type="InterPro" id="IPR006674">
    <property type="entry name" value="HD_domain"/>
</dbReference>
<keyword evidence="1 5" id="KW-0540">Nuclease</keyword>
<evidence type="ECO:0000256" key="6">
    <source>
        <dbReference type="SAM" id="Coils"/>
    </source>
</evidence>
<dbReference type="InterPro" id="IPR036612">
    <property type="entry name" value="KH_dom_type_1_sf"/>
</dbReference>
<sequence>MNNYFIAFAVLLILFVISVIIVPVSIVIYAQVKKLKIAFLPKEKKAYKLLIIENKELKEVEEKQQEIIQDLQTQLDKKEQEVKHLTNVNEEFLLRANNLSASDAKNELFDFLTQKYRKELSINFVKLKKEFSDGLEIYAQNLLIEAMERSAEPLVINRSLFTINFGDENLKGKIIGRDGRNKALFEKAGGVDLIVERNDTILSISSPNPMRREIARRVMQKLIESRNIDMNRIELLFREEKEKFDQEAHEIGREVIEDQLNFFDIPKELYLYVGKMRYRTSYGQNILSHSLEVAHLAENLAYLIGVDPIKAKKCAFFHDIGKVIDFESNMDHVEAGVMLAKQYRLSDYIINGIESHHSKVIATSVYAALVKVVDTISAARPGARIANYDEYFGRVSELEKICMQFHGVESAFVIRSGRQLRVIANAELINDSELELLAHKIQHAIETSENLSNYKISIIMTREKRISIETNTIS</sequence>
<keyword evidence="5" id="KW-0472">Membrane</keyword>
<feature type="coiled-coil region" evidence="6">
    <location>
        <begin position="54"/>
        <end position="95"/>
    </location>
</feature>
<dbReference type="AlphaFoldDB" id="A0A084EWX6"/>
<dbReference type="InterPro" id="IPR017705">
    <property type="entry name" value="Ribonuclease_Y"/>
</dbReference>
<organism evidence="8 9">
    <name type="scientific">Ureaplasma diversum NCTC 246</name>
    <dbReference type="NCBI Taxonomy" id="1188241"/>
    <lineage>
        <taxon>Bacteria</taxon>
        <taxon>Bacillati</taxon>
        <taxon>Mycoplasmatota</taxon>
        <taxon>Mycoplasmoidales</taxon>
        <taxon>Mycoplasmoidaceae</taxon>
        <taxon>Ureaplasma</taxon>
    </lineage>
</organism>
<evidence type="ECO:0000313" key="9">
    <source>
        <dbReference type="Proteomes" id="UP000028537"/>
    </source>
</evidence>
<keyword evidence="5" id="KW-1003">Cell membrane</keyword>
<dbReference type="Pfam" id="PF01966">
    <property type="entry name" value="HD"/>
    <property type="match status" value="1"/>
</dbReference>
<dbReference type="SUPFAM" id="SSF109604">
    <property type="entry name" value="HD-domain/PDEase-like"/>
    <property type="match status" value="1"/>
</dbReference>
<evidence type="ECO:0000313" key="8">
    <source>
        <dbReference type="EMBL" id="KEZ22468.1"/>
    </source>
</evidence>
<dbReference type="PROSITE" id="PS51831">
    <property type="entry name" value="HD"/>
    <property type="match status" value="1"/>
</dbReference>
<proteinExistence type="inferred from homology"/>
<comment type="subcellular location">
    <subcellularLocation>
        <location evidence="5">Cell membrane</location>
        <topology evidence="5">Single-pass membrane protein</topology>
    </subcellularLocation>
</comment>
<evidence type="ECO:0000256" key="1">
    <source>
        <dbReference type="ARBA" id="ARBA00022722"/>
    </source>
</evidence>
<dbReference type="SUPFAM" id="SSF54791">
    <property type="entry name" value="Eukaryotic type KH-domain (KH-domain type I)"/>
    <property type="match status" value="1"/>
</dbReference>
<dbReference type="CDD" id="cd00077">
    <property type="entry name" value="HDc"/>
    <property type="match status" value="1"/>
</dbReference>
<dbReference type="GO" id="GO:0016787">
    <property type="term" value="F:hydrolase activity"/>
    <property type="evidence" value="ECO:0007669"/>
    <property type="project" value="UniProtKB-KW"/>
</dbReference>
<reference evidence="8 9" key="1">
    <citation type="submission" date="2014-02" db="EMBL/GenBank/DDBJ databases">
        <title>Genome sequence of Ureaplasma diversum strain 246.</title>
        <authorList>
            <person name="Sirand-Pugnet P."/>
            <person name="Breton M."/>
            <person name="Dordet-Frisoni E."/>
            <person name="Baranowski E."/>
            <person name="Barre A."/>
            <person name="Couture C."/>
            <person name="Dupuy V."/>
            <person name="Gaurivaud P."/>
            <person name="Jacob D."/>
            <person name="Lemaitre C."/>
            <person name="Manso-Silvan L."/>
            <person name="Nikolski M."/>
            <person name="Nouvel L.-X."/>
            <person name="Poumarat F."/>
            <person name="Tardy F."/>
            <person name="Thebault P."/>
            <person name="Theil S."/>
            <person name="Citti C."/>
            <person name="Thiaucourt F."/>
            <person name="Blanchard A."/>
        </authorList>
    </citation>
    <scope>NUCLEOTIDE SEQUENCE [LARGE SCALE GENOMIC DNA]</scope>
    <source>
        <strain evidence="8 9">NCTC 246</strain>
    </source>
</reference>
<dbReference type="OrthoDB" id="9803205at2"/>
<dbReference type="InterPro" id="IPR003607">
    <property type="entry name" value="HD/PDEase_dom"/>
</dbReference>
<dbReference type="GO" id="GO:0004521">
    <property type="term" value="F:RNA endonuclease activity"/>
    <property type="evidence" value="ECO:0007669"/>
    <property type="project" value="UniProtKB-UniRule"/>
</dbReference>
<dbReference type="RefSeq" id="WP_038103292.1">
    <property type="nucleotide sequence ID" value="NZ_JFDP01000072.1"/>
</dbReference>
<keyword evidence="5" id="KW-0812">Transmembrane</keyword>
<keyword evidence="5" id="KW-1133">Transmembrane helix</keyword>
<dbReference type="InterPro" id="IPR006675">
    <property type="entry name" value="HDIG_dom"/>
</dbReference>
<evidence type="ECO:0000256" key="3">
    <source>
        <dbReference type="ARBA" id="ARBA00022801"/>
    </source>
</evidence>
<dbReference type="eggNOG" id="COG1418">
    <property type="taxonomic scope" value="Bacteria"/>
</dbReference>
<comment type="caution">
    <text evidence="8">The sequence shown here is derived from an EMBL/GenBank/DDBJ whole genome shotgun (WGS) entry which is preliminary data.</text>
</comment>
<comment type="function">
    <text evidence="5">Endoribonuclease that initiates mRNA decay.</text>
</comment>
<keyword evidence="2 5" id="KW-0255">Endonuclease</keyword>
<dbReference type="NCBIfam" id="NF009347">
    <property type="entry name" value="PRK12705.1-4"/>
    <property type="match status" value="1"/>
</dbReference>
<dbReference type="HAMAP" id="MF_00335">
    <property type="entry name" value="RNase_Y"/>
    <property type="match status" value="1"/>
</dbReference>
<keyword evidence="4 5" id="KW-0694">RNA-binding</keyword>
<feature type="transmembrane region" description="Helical" evidence="5">
    <location>
        <begin position="6"/>
        <end position="30"/>
    </location>
</feature>
<accession>A0A084EWX6</accession>
<evidence type="ECO:0000256" key="5">
    <source>
        <dbReference type="HAMAP-Rule" id="MF_00335"/>
    </source>
</evidence>
<keyword evidence="6" id="KW-0175">Coiled coil</keyword>
<keyword evidence="9" id="KW-1185">Reference proteome</keyword>
<feature type="domain" description="HD" evidence="7">
    <location>
        <begin position="286"/>
        <end position="379"/>
    </location>
</feature>
<dbReference type="GO" id="GO:0003723">
    <property type="term" value="F:RNA binding"/>
    <property type="evidence" value="ECO:0007669"/>
    <property type="project" value="UniProtKB-UniRule"/>
</dbReference>
<dbReference type="GO" id="GO:0006402">
    <property type="term" value="P:mRNA catabolic process"/>
    <property type="evidence" value="ECO:0007669"/>
    <property type="project" value="UniProtKB-UniRule"/>
</dbReference>
<dbReference type="NCBIfam" id="TIGR00277">
    <property type="entry name" value="HDIG"/>
    <property type="match status" value="1"/>
</dbReference>
<name>A0A084EWX6_9BACT</name>
<protein>
    <recommendedName>
        <fullName evidence="5">Ribonuclease Y</fullName>
        <shortName evidence="5">RNase Y</shortName>
        <ecNumber evidence="5">3.1.-.-</ecNumber>
    </recommendedName>
</protein>
<evidence type="ECO:0000256" key="4">
    <source>
        <dbReference type="ARBA" id="ARBA00022884"/>
    </source>
</evidence>
<keyword evidence="3 5" id="KW-0378">Hydrolase</keyword>